<dbReference type="EMBL" id="LTAZ01000017">
    <property type="protein sequence ID" value="KYH23791.1"/>
    <property type="molecule type" value="Genomic_DNA"/>
</dbReference>
<organism evidence="1 2">
    <name type="scientific">Halalkalicoccus paucihalophilus</name>
    <dbReference type="NCBI Taxonomy" id="1008153"/>
    <lineage>
        <taxon>Archaea</taxon>
        <taxon>Methanobacteriati</taxon>
        <taxon>Methanobacteriota</taxon>
        <taxon>Stenosarchaea group</taxon>
        <taxon>Halobacteria</taxon>
        <taxon>Halobacteriales</taxon>
        <taxon>Halococcaceae</taxon>
        <taxon>Halalkalicoccus</taxon>
    </lineage>
</organism>
<evidence type="ECO:0000313" key="2">
    <source>
        <dbReference type="Proteomes" id="UP000075321"/>
    </source>
</evidence>
<keyword evidence="2" id="KW-1185">Reference proteome</keyword>
<dbReference type="AlphaFoldDB" id="A0A151A7Y6"/>
<gene>
    <name evidence="1" type="ORF">HAPAU_38700</name>
</gene>
<name>A0A151A7Y6_9EURY</name>
<protein>
    <submittedName>
        <fullName evidence="1">Uncharacterized protein</fullName>
    </submittedName>
</protein>
<reference evidence="1 2" key="1">
    <citation type="submission" date="2016-02" db="EMBL/GenBank/DDBJ databases">
        <title>Genome sequence of Halalkalicoccus paucihalophilus DSM 24557.</title>
        <authorList>
            <person name="Poehlein A."/>
            <person name="Daniel R."/>
        </authorList>
    </citation>
    <scope>NUCLEOTIDE SEQUENCE [LARGE SCALE GENOMIC DNA]</scope>
    <source>
        <strain evidence="1 2">DSM 24557</strain>
    </source>
</reference>
<accession>A0A151A7Y6</accession>
<comment type="caution">
    <text evidence="1">The sequence shown here is derived from an EMBL/GenBank/DDBJ whole genome shotgun (WGS) entry which is preliminary data.</text>
</comment>
<proteinExistence type="predicted"/>
<sequence>MSMIHLAVFPSTLPDQAAKLFESSSKSSFRANLVDMNRECVSGLCSFNIDRTGNRIPVKCWRWGSERWNILSSEFSESVLE</sequence>
<evidence type="ECO:0000313" key="1">
    <source>
        <dbReference type="EMBL" id="KYH23791.1"/>
    </source>
</evidence>
<dbReference type="Proteomes" id="UP000075321">
    <property type="component" value="Unassembled WGS sequence"/>
</dbReference>